<feature type="domain" description="CoA carboxyltransferase N-terminal" evidence="14">
    <location>
        <begin position="574"/>
        <end position="832"/>
    </location>
</feature>
<dbReference type="InterPro" id="IPR001882">
    <property type="entry name" value="Biotin_BS"/>
</dbReference>
<dbReference type="Pfam" id="PF00289">
    <property type="entry name" value="Biotin_carb_N"/>
    <property type="match status" value="1"/>
</dbReference>
<dbReference type="Pfam" id="PF00364">
    <property type="entry name" value="Biotin_lipoyl"/>
    <property type="match status" value="1"/>
</dbReference>
<dbReference type="AlphaFoldDB" id="A0A923MCV8"/>
<dbReference type="PANTHER" id="PTHR18866">
    <property type="entry name" value="CARBOXYLASE:PYRUVATE/ACETYL-COA/PROPIONYL-COA CARBOXYLASE"/>
    <property type="match status" value="1"/>
</dbReference>
<evidence type="ECO:0000259" key="13">
    <source>
        <dbReference type="PROSITE" id="PS50979"/>
    </source>
</evidence>
<dbReference type="SUPFAM" id="SSF52440">
    <property type="entry name" value="PreATP-grasp domain"/>
    <property type="match status" value="1"/>
</dbReference>
<evidence type="ECO:0000256" key="2">
    <source>
        <dbReference type="ARBA" id="ARBA00004956"/>
    </source>
</evidence>
<dbReference type="InterPro" id="IPR005481">
    <property type="entry name" value="BC-like_N"/>
</dbReference>
<keyword evidence="4" id="KW-0436">Ligase</keyword>
<organism evidence="16 17">
    <name type="scientific">Ramlibacter albus</name>
    <dbReference type="NCBI Taxonomy" id="2079448"/>
    <lineage>
        <taxon>Bacteria</taxon>
        <taxon>Pseudomonadati</taxon>
        <taxon>Pseudomonadota</taxon>
        <taxon>Betaproteobacteria</taxon>
        <taxon>Burkholderiales</taxon>
        <taxon>Comamonadaceae</taxon>
        <taxon>Ramlibacter</taxon>
    </lineage>
</organism>
<dbReference type="InterPro" id="IPR029045">
    <property type="entry name" value="ClpP/crotonase-like_dom_sf"/>
</dbReference>
<dbReference type="InterPro" id="IPR011761">
    <property type="entry name" value="ATP-grasp"/>
</dbReference>
<dbReference type="CDD" id="cd06850">
    <property type="entry name" value="biotinyl_domain"/>
    <property type="match status" value="1"/>
</dbReference>
<dbReference type="SUPFAM" id="SSF56059">
    <property type="entry name" value="Glutathione synthetase ATP-binding domain-like"/>
    <property type="match status" value="1"/>
</dbReference>
<evidence type="ECO:0000256" key="1">
    <source>
        <dbReference type="ARBA" id="ARBA00001953"/>
    </source>
</evidence>
<dbReference type="PROSITE" id="PS50980">
    <property type="entry name" value="COA_CT_NTER"/>
    <property type="match status" value="1"/>
</dbReference>
<dbReference type="InterPro" id="IPR011763">
    <property type="entry name" value="COA_CT_C"/>
</dbReference>
<proteinExistence type="predicted"/>
<dbReference type="PANTHER" id="PTHR18866:SF128">
    <property type="entry name" value="UREA AMIDOLYASE"/>
    <property type="match status" value="1"/>
</dbReference>
<protein>
    <recommendedName>
        <fullName evidence="3">acetyl-CoA carboxylase</fullName>
        <ecNumber evidence="3">6.4.1.2</ecNumber>
    </recommendedName>
</protein>
<sequence>MASPRLLIANRGEIALRIARAAQELQLPTVTVHSADDAKSPHRFAADQSVALQREGAAAYLDIDAIVRAAVDTGCTLVHPGYGFLSENAAFAAACERAGLTFVGPSPEVLELFGDKARARAFAREQGVALARGTAGPTSLEDMRGFFAALPAGSSAMVKAVAGGGGRGMRRVESAAQLDAAFARCSSEAAKAFGQSALYIEQYVAGARHIEVQVVGDGRDYSHVGERDCSVQQRHQKVVEVAPAPALGEDLRAKLQAAALRMARACRLRGLCTFEFLVAGELEGGFVFMEANPRLQVEHTVTEEVYGLDLVRAQIAIAMGETLAAVGLAQPDVGAPRGFAIQYRITLEGAAEAGTVTRFDVPTGRGVRVETFLHEGATPGTAFDPLLAKLIVHSHAPQFATAADKGARVLREFRLGGIATNLGLLDAIAADASFRAAETSTRYLESNLDRLVQVARQRTAERASELVRAASRPEAQAATAEDDDPSVVRAPTRGTVLEIAIAEGARMRQGDALCVLEAMKMEHVVTAPFDGVVAAVQVAPGELVDAGRPLFLVEPGTVEAVAETGTEREHAGPRMDLQEVLDLRRLREDEGRPAVVAQRHAKGMRTARENIHDLCDPGTFVEYGGAAVGARHGVAPLDELRRTSPADGFIYGHATVNGGRCFVASYDYSVHAGTQGFFGHKKHDRLFQLAEDARRPVVIFTEGGGGRPTEPNNVGGANLATATFFSFARLSGLVPLVGIVAGRCFAGNAALLGCCDVVIATRDATVGMGGPVMIEGAGLGVYPPEQVGPAAMHAKTGVVDILVEDEAQAVRAAKQYLGYFQGPVAGWKAADPAVLRGLIPDRRTRAYDMRKVIAALADEESVLELRAQFAPGAITALVRVEGRPLGLIANNPAHNAGAVCAAEADKFTRFAKLCDAHGLPVLSLCDTPGIMVGPDAEQTAIVRHSSRMLVAAANLTVPWFTVVLRKAYGLGAMAMGGGSFHHGSFFAVAWPTAEFGGMGLEGQVRLGHRRELEQIADPQQRAERFRDLVDRLYQHGKATRYAPFLVIDEVIDPAETRGWLLAGLDAARPRRDRSPHKYQPGVDPW</sequence>
<dbReference type="InterPro" id="IPR016185">
    <property type="entry name" value="PreATP-grasp_dom_sf"/>
</dbReference>
<comment type="caution">
    <text evidence="16">The sequence shown here is derived from an EMBL/GenBank/DDBJ whole genome shotgun (WGS) entry which is preliminary data.</text>
</comment>
<evidence type="ECO:0000256" key="10">
    <source>
        <dbReference type="SAM" id="MobiDB-lite"/>
    </source>
</evidence>
<dbReference type="InterPro" id="IPR011053">
    <property type="entry name" value="Single_hybrid_motif"/>
</dbReference>
<evidence type="ECO:0000313" key="17">
    <source>
        <dbReference type="Proteomes" id="UP000596827"/>
    </source>
</evidence>
<feature type="region of interest" description="Disordered" evidence="10">
    <location>
        <begin position="465"/>
        <end position="488"/>
    </location>
</feature>
<keyword evidence="6 9" id="KW-0067">ATP-binding</keyword>
<dbReference type="InterPro" id="IPR034733">
    <property type="entry name" value="AcCoA_carboxyl_beta"/>
</dbReference>
<gene>
    <name evidence="16" type="ORF">H8R02_21540</name>
</gene>
<dbReference type="InterPro" id="IPR011764">
    <property type="entry name" value="Biotin_carboxylation_dom"/>
</dbReference>
<dbReference type="GO" id="GO:0005524">
    <property type="term" value="F:ATP binding"/>
    <property type="evidence" value="ECO:0007669"/>
    <property type="project" value="UniProtKB-UniRule"/>
</dbReference>
<dbReference type="Gene3D" id="3.90.226.10">
    <property type="entry name" value="2-enoyl-CoA Hydratase, Chain A, domain 1"/>
    <property type="match status" value="2"/>
</dbReference>
<keyword evidence="17" id="KW-1185">Reference proteome</keyword>
<feature type="domain" description="Biotin carboxylation" evidence="13">
    <location>
        <begin position="2"/>
        <end position="449"/>
    </location>
</feature>
<accession>A0A923MCV8</accession>
<keyword evidence="7" id="KW-0092">Biotin</keyword>
<evidence type="ECO:0000259" key="12">
    <source>
        <dbReference type="PROSITE" id="PS50975"/>
    </source>
</evidence>
<evidence type="ECO:0000256" key="9">
    <source>
        <dbReference type="PROSITE-ProRule" id="PRU00409"/>
    </source>
</evidence>
<feature type="domain" description="CoA carboxyltransferase C-terminal" evidence="15">
    <location>
        <begin position="829"/>
        <end position="1066"/>
    </location>
</feature>
<dbReference type="RefSeq" id="WP_187083559.1">
    <property type="nucleotide sequence ID" value="NZ_JACORU010000009.1"/>
</dbReference>
<evidence type="ECO:0000256" key="4">
    <source>
        <dbReference type="ARBA" id="ARBA00022598"/>
    </source>
</evidence>
<evidence type="ECO:0000259" key="14">
    <source>
        <dbReference type="PROSITE" id="PS50980"/>
    </source>
</evidence>
<evidence type="ECO:0000259" key="11">
    <source>
        <dbReference type="PROSITE" id="PS50968"/>
    </source>
</evidence>
<evidence type="ECO:0000256" key="5">
    <source>
        <dbReference type="ARBA" id="ARBA00022741"/>
    </source>
</evidence>
<comment type="cofactor">
    <cofactor evidence="1">
        <name>biotin</name>
        <dbReference type="ChEBI" id="CHEBI:57586"/>
    </cofactor>
</comment>
<evidence type="ECO:0000259" key="15">
    <source>
        <dbReference type="PROSITE" id="PS50989"/>
    </source>
</evidence>
<dbReference type="EC" id="6.4.1.2" evidence="3"/>
<dbReference type="InterPro" id="IPR000089">
    <property type="entry name" value="Biotin_lipoyl"/>
</dbReference>
<comment type="pathway">
    <text evidence="2">Lipid metabolism; malonyl-CoA biosynthesis; malonyl-CoA from acetyl-CoA: step 1/1.</text>
</comment>
<keyword evidence="5 9" id="KW-0547">Nucleotide-binding</keyword>
<dbReference type="InterPro" id="IPR013815">
    <property type="entry name" value="ATP_grasp_subdomain_1"/>
</dbReference>
<dbReference type="InterPro" id="IPR011054">
    <property type="entry name" value="Rudment_hybrid_motif"/>
</dbReference>
<dbReference type="FunFam" id="2.40.50.100:FF:000003">
    <property type="entry name" value="Acetyl-CoA carboxylase biotin carboxyl carrier protein"/>
    <property type="match status" value="1"/>
</dbReference>
<evidence type="ECO:0000256" key="3">
    <source>
        <dbReference type="ARBA" id="ARBA00013058"/>
    </source>
</evidence>
<dbReference type="Pfam" id="PF02785">
    <property type="entry name" value="Biotin_carb_C"/>
    <property type="match status" value="1"/>
</dbReference>
<dbReference type="GO" id="GO:0046872">
    <property type="term" value="F:metal ion binding"/>
    <property type="evidence" value="ECO:0007669"/>
    <property type="project" value="InterPro"/>
</dbReference>
<evidence type="ECO:0000313" key="16">
    <source>
        <dbReference type="EMBL" id="MBC5767064.1"/>
    </source>
</evidence>
<reference evidence="16" key="1">
    <citation type="submission" date="2020-08" db="EMBL/GenBank/DDBJ databases">
        <title>Ramlibacter sp. GTP1 16S ribosomal RNA gene genome sequencing and assembly.</title>
        <authorList>
            <person name="Kang M."/>
        </authorList>
    </citation>
    <scope>NUCLEOTIDE SEQUENCE</scope>
    <source>
        <strain evidence="16">GTP1</strain>
    </source>
</reference>
<dbReference type="PROSITE" id="PS50989">
    <property type="entry name" value="COA_CT_CTER"/>
    <property type="match status" value="1"/>
</dbReference>
<evidence type="ECO:0000256" key="7">
    <source>
        <dbReference type="ARBA" id="ARBA00023267"/>
    </source>
</evidence>
<feature type="domain" description="Lipoyl-binding" evidence="11">
    <location>
        <begin position="479"/>
        <end position="554"/>
    </location>
</feature>
<dbReference type="GO" id="GO:0003989">
    <property type="term" value="F:acetyl-CoA carboxylase activity"/>
    <property type="evidence" value="ECO:0007669"/>
    <property type="project" value="UniProtKB-EC"/>
</dbReference>
<keyword evidence="8" id="KW-0511">Multifunctional enzyme</keyword>
<dbReference type="Gene3D" id="3.40.50.20">
    <property type="match status" value="1"/>
</dbReference>
<evidence type="ECO:0000256" key="6">
    <source>
        <dbReference type="ARBA" id="ARBA00022840"/>
    </source>
</evidence>
<dbReference type="InterPro" id="IPR005482">
    <property type="entry name" value="Biotin_COase_C"/>
</dbReference>
<dbReference type="Pfam" id="PF02786">
    <property type="entry name" value="CPSase_L_D2"/>
    <property type="match status" value="1"/>
</dbReference>
<dbReference type="EMBL" id="JACORU010000009">
    <property type="protein sequence ID" value="MBC5767064.1"/>
    <property type="molecule type" value="Genomic_DNA"/>
</dbReference>
<dbReference type="Gene3D" id="3.30.470.20">
    <property type="entry name" value="ATP-grasp fold, B domain"/>
    <property type="match status" value="1"/>
</dbReference>
<dbReference type="Gene3D" id="3.30.1490.20">
    <property type="entry name" value="ATP-grasp fold, A domain"/>
    <property type="match status" value="1"/>
</dbReference>
<dbReference type="Proteomes" id="UP000596827">
    <property type="component" value="Unassembled WGS sequence"/>
</dbReference>
<dbReference type="PROSITE" id="PS50979">
    <property type="entry name" value="BC"/>
    <property type="match status" value="1"/>
</dbReference>
<dbReference type="PROSITE" id="PS00867">
    <property type="entry name" value="CPSASE_2"/>
    <property type="match status" value="1"/>
</dbReference>
<dbReference type="Pfam" id="PF01039">
    <property type="entry name" value="Carboxyl_trans"/>
    <property type="match status" value="1"/>
</dbReference>
<dbReference type="PROSITE" id="PS50968">
    <property type="entry name" value="BIOTINYL_LIPOYL"/>
    <property type="match status" value="1"/>
</dbReference>
<dbReference type="InterPro" id="IPR005479">
    <property type="entry name" value="CPAse_ATP-bd"/>
</dbReference>
<dbReference type="InterPro" id="IPR011762">
    <property type="entry name" value="COA_CT_N"/>
</dbReference>
<dbReference type="SMART" id="SM00878">
    <property type="entry name" value="Biotin_carb_C"/>
    <property type="match status" value="1"/>
</dbReference>
<name>A0A923MCV8_9BURK</name>
<dbReference type="PROSITE" id="PS00188">
    <property type="entry name" value="BIOTIN"/>
    <property type="match status" value="1"/>
</dbReference>
<feature type="domain" description="ATP-grasp" evidence="12">
    <location>
        <begin position="120"/>
        <end position="319"/>
    </location>
</feature>
<dbReference type="PROSITE" id="PS50975">
    <property type="entry name" value="ATP_GRASP"/>
    <property type="match status" value="1"/>
</dbReference>
<dbReference type="Gene3D" id="2.40.50.100">
    <property type="match status" value="1"/>
</dbReference>
<dbReference type="InterPro" id="IPR050856">
    <property type="entry name" value="Biotin_carboxylase_complex"/>
</dbReference>
<dbReference type="SUPFAM" id="SSF51230">
    <property type="entry name" value="Single hybrid motif"/>
    <property type="match status" value="1"/>
</dbReference>
<evidence type="ECO:0000256" key="8">
    <source>
        <dbReference type="ARBA" id="ARBA00023268"/>
    </source>
</evidence>
<dbReference type="SUPFAM" id="SSF51246">
    <property type="entry name" value="Rudiment single hybrid motif"/>
    <property type="match status" value="1"/>
</dbReference>
<dbReference type="SUPFAM" id="SSF52096">
    <property type="entry name" value="ClpP/crotonase"/>
    <property type="match status" value="2"/>
</dbReference>